<evidence type="ECO:0000259" key="4">
    <source>
        <dbReference type="Pfam" id="PF15295"/>
    </source>
</evidence>
<dbReference type="PANTHER" id="PTHR22115">
    <property type="entry name" value="C3ORF6 PROTEIN-RELATED"/>
    <property type="match status" value="1"/>
</dbReference>
<dbReference type="AlphaFoldDB" id="A0A077Z1F2"/>
<dbReference type="OrthoDB" id="5877310at2759"/>
<feature type="region of interest" description="Disordered" evidence="3">
    <location>
        <begin position="189"/>
        <end position="213"/>
    </location>
</feature>
<feature type="domain" description="Coiled-coil" evidence="4">
    <location>
        <begin position="92"/>
        <end position="193"/>
    </location>
</feature>
<evidence type="ECO:0000256" key="3">
    <source>
        <dbReference type="SAM" id="MobiDB-lite"/>
    </source>
</evidence>
<dbReference type="Proteomes" id="UP000030665">
    <property type="component" value="Unassembled WGS sequence"/>
</dbReference>
<dbReference type="InterPro" id="IPR029311">
    <property type="entry name" value="CCDC50_N"/>
</dbReference>
<dbReference type="Pfam" id="PF15295">
    <property type="entry name" value="CCDC50_N"/>
    <property type="match status" value="1"/>
</dbReference>
<proteinExistence type="predicted"/>
<dbReference type="EMBL" id="HG805866">
    <property type="protein sequence ID" value="CDW53754.1"/>
    <property type="molecule type" value="Genomic_DNA"/>
</dbReference>
<dbReference type="InterPro" id="IPR039303">
    <property type="entry name" value="CCDC50"/>
</dbReference>
<reference evidence="5" key="1">
    <citation type="submission" date="2014-01" db="EMBL/GenBank/DDBJ databases">
        <authorList>
            <person name="Aslett M."/>
        </authorList>
    </citation>
    <scope>NUCLEOTIDE SEQUENCE</scope>
</reference>
<gene>
    <name evidence="5" type="ORF">TTRE_0000202101</name>
</gene>
<feature type="compositionally biased region" description="Low complexity" evidence="3">
    <location>
        <begin position="193"/>
        <end position="206"/>
    </location>
</feature>
<evidence type="ECO:0000256" key="2">
    <source>
        <dbReference type="SAM" id="Coils"/>
    </source>
</evidence>
<name>A0A077Z1F2_TRITR</name>
<evidence type="ECO:0000256" key="1">
    <source>
        <dbReference type="ARBA" id="ARBA00023054"/>
    </source>
</evidence>
<accession>A0A077Z1F2</accession>
<dbReference type="PANTHER" id="PTHR22115:SF4">
    <property type="entry name" value="COILED-COIL DOMAIN-CONTAINING PROTEIN"/>
    <property type="match status" value="1"/>
</dbReference>
<evidence type="ECO:0000313" key="5">
    <source>
        <dbReference type="EMBL" id="CDW53754.1"/>
    </source>
</evidence>
<organism evidence="5 6">
    <name type="scientific">Trichuris trichiura</name>
    <name type="common">Whipworm</name>
    <name type="synonym">Trichocephalus trichiurus</name>
    <dbReference type="NCBI Taxonomy" id="36087"/>
    <lineage>
        <taxon>Eukaryota</taxon>
        <taxon>Metazoa</taxon>
        <taxon>Ecdysozoa</taxon>
        <taxon>Nematoda</taxon>
        <taxon>Enoplea</taxon>
        <taxon>Dorylaimia</taxon>
        <taxon>Trichinellida</taxon>
        <taxon>Trichuridae</taxon>
        <taxon>Trichuris</taxon>
    </lineage>
</organism>
<protein>
    <submittedName>
        <fullName evidence="5">CCDC50 N domain containing protein</fullName>
    </submittedName>
</protein>
<keyword evidence="6" id="KW-1185">Reference proteome</keyword>
<dbReference type="STRING" id="36087.A0A077Z1F2"/>
<reference evidence="5" key="2">
    <citation type="submission" date="2014-03" db="EMBL/GenBank/DDBJ databases">
        <title>The whipworm genome and dual-species transcriptomics of an intimate host-pathogen interaction.</title>
        <authorList>
            <person name="Foth B.J."/>
            <person name="Tsai I.J."/>
            <person name="Reid A.J."/>
            <person name="Bancroft A.J."/>
            <person name="Nichol S."/>
            <person name="Tracey A."/>
            <person name="Holroyd N."/>
            <person name="Cotton J.A."/>
            <person name="Stanley E.J."/>
            <person name="Zarowiecki M."/>
            <person name="Liu J.Z."/>
            <person name="Huckvale T."/>
            <person name="Cooper P.J."/>
            <person name="Grencis R.K."/>
            <person name="Berriman M."/>
        </authorList>
    </citation>
    <scope>NUCLEOTIDE SEQUENCE [LARGE SCALE GENOMIC DNA]</scope>
</reference>
<keyword evidence="1 2" id="KW-0175">Coiled coil</keyword>
<sequence length="306" mass="35093">MAALGSHFRKVGMPLERENDGKEEEEEEEERVDLSKGWSHFELTAISGMERMVAHVDASFFAMIMVDRFLFARIVPTPSAQGCRLFILAIIVRRQWREVEDFSLAQKLQEVEFQKHYNYNREERQNMGADVRLSKREQLAEECRYRMERLNQEKEDEKLAAQLQQQLDIEDMERRSRLECKDYEYAKSLTENSSSSSTPIFSPPQSATTGYSSASELSIISPNGDSSSLNLLEGSVREKSIRLAELSDYELALRLQNEEACAAVDEQQQRNTKEQSVPVSPKVFACDGFYFEGANSSEERRAEVLA</sequence>
<evidence type="ECO:0000313" key="6">
    <source>
        <dbReference type="Proteomes" id="UP000030665"/>
    </source>
</evidence>
<feature type="coiled-coil region" evidence="2">
    <location>
        <begin position="133"/>
        <end position="167"/>
    </location>
</feature>